<dbReference type="Proteomes" id="UP000789901">
    <property type="component" value="Unassembled WGS sequence"/>
</dbReference>
<comment type="caution">
    <text evidence="1">The sequence shown here is derived from an EMBL/GenBank/DDBJ whole genome shotgun (WGS) entry which is preliminary data.</text>
</comment>
<feature type="non-terminal residue" evidence="1">
    <location>
        <position position="177"/>
    </location>
</feature>
<organism evidence="1 2">
    <name type="scientific">Gigaspora margarita</name>
    <dbReference type="NCBI Taxonomy" id="4874"/>
    <lineage>
        <taxon>Eukaryota</taxon>
        <taxon>Fungi</taxon>
        <taxon>Fungi incertae sedis</taxon>
        <taxon>Mucoromycota</taxon>
        <taxon>Glomeromycotina</taxon>
        <taxon>Glomeromycetes</taxon>
        <taxon>Diversisporales</taxon>
        <taxon>Gigasporaceae</taxon>
        <taxon>Gigaspora</taxon>
    </lineage>
</organism>
<evidence type="ECO:0000313" key="2">
    <source>
        <dbReference type="Proteomes" id="UP000789901"/>
    </source>
</evidence>
<dbReference type="EMBL" id="CAJVQB010150179">
    <property type="protein sequence ID" value="CAG8855511.1"/>
    <property type="molecule type" value="Genomic_DNA"/>
</dbReference>
<evidence type="ECO:0000313" key="1">
    <source>
        <dbReference type="EMBL" id="CAG8855511.1"/>
    </source>
</evidence>
<gene>
    <name evidence="1" type="ORF">GMARGA_LOCUS44332</name>
</gene>
<proteinExistence type="predicted"/>
<feature type="non-terminal residue" evidence="1">
    <location>
        <position position="1"/>
    </location>
</feature>
<accession>A0ABN7XJP3</accession>
<sequence length="177" mass="20285">MRRIRTNKTTKKAVLLKRVNKNLQEEYTRPHAYTAQDSEIQVSSCSINNEYDSSKNLQGPSCRSQFINDDFDYNFSTVPDTLNSVSEMMSDSDQLINDDFESDFFTTSDALSSASDTISSSDQSIDTREIELQEAKTECVQSIVNSRIDFQPLSREYGPYFKNFTEMSLFTVTKHMI</sequence>
<keyword evidence="2" id="KW-1185">Reference proteome</keyword>
<name>A0ABN7XJP3_GIGMA</name>
<reference evidence="1 2" key="1">
    <citation type="submission" date="2021-06" db="EMBL/GenBank/DDBJ databases">
        <authorList>
            <person name="Kallberg Y."/>
            <person name="Tangrot J."/>
            <person name="Rosling A."/>
        </authorList>
    </citation>
    <scope>NUCLEOTIDE SEQUENCE [LARGE SCALE GENOMIC DNA]</scope>
    <source>
        <strain evidence="1 2">120-4 pot B 10/14</strain>
    </source>
</reference>
<protein>
    <submittedName>
        <fullName evidence="1">13185_t:CDS:1</fullName>
    </submittedName>
</protein>